<evidence type="ECO:0000256" key="1">
    <source>
        <dbReference type="SAM" id="SignalP"/>
    </source>
</evidence>
<protein>
    <recommendedName>
        <fullName evidence="4">Lipoprotein</fullName>
    </recommendedName>
</protein>
<feature type="chain" id="PRO_5001663473" description="Lipoprotein" evidence="1">
    <location>
        <begin position="22"/>
        <end position="130"/>
    </location>
</feature>
<dbReference type="EMBL" id="ARYH01000001">
    <property type="protein sequence ID" value="KCZ85218.1"/>
    <property type="molecule type" value="Genomic_DNA"/>
</dbReference>
<dbReference type="PROSITE" id="PS51257">
    <property type="entry name" value="PROKAR_LIPOPROTEIN"/>
    <property type="match status" value="1"/>
</dbReference>
<dbReference type="Proteomes" id="UP000027446">
    <property type="component" value="Unassembled WGS sequence"/>
</dbReference>
<dbReference type="RefSeq" id="WP_035569990.1">
    <property type="nucleotide sequence ID" value="NZ_ARYH01000001.1"/>
</dbReference>
<sequence>MTLRKSLIAAALAVLGTTACASTQYPPAGQHAADLKPYTITFRNFKAAEVLAFLSSIETGFPGTNYIGEHEGGPRAWRQNLMSSLSSTEMHRAIYGELMRGGLTEDEIRITVREQGQIEVAKLGLRRLSQ</sequence>
<evidence type="ECO:0008006" key="4">
    <source>
        <dbReference type="Google" id="ProtNLM"/>
    </source>
</evidence>
<gene>
    <name evidence="2" type="ORF">HAD_06035</name>
</gene>
<dbReference type="PATRIC" id="fig|1280949.3.peg.1227"/>
<name>A0A069E571_9PROT</name>
<proteinExistence type="predicted"/>
<dbReference type="STRING" id="1280949.HAD_06035"/>
<dbReference type="AlphaFoldDB" id="A0A069E571"/>
<keyword evidence="1" id="KW-0732">Signal</keyword>
<keyword evidence="3" id="KW-1185">Reference proteome</keyword>
<feature type="signal peptide" evidence="1">
    <location>
        <begin position="1"/>
        <end position="21"/>
    </location>
</feature>
<reference evidence="2 3" key="1">
    <citation type="journal article" date="2014" name="Antonie Van Leeuwenhoek">
        <title>Hyphomonas beringensis sp. nov. and Hyphomonas chukchiensis sp. nov., isolated from surface seawater of the Bering Sea and Chukchi Sea.</title>
        <authorList>
            <person name="Li C."/>
            <person name="Lai Q."/>
            <person name="Li G."/>
            <person name="Dong C."/>
            <person name="Wang J."/>
            <person name="Liao Y."/>
            <person name="Shao Z."/>
        </authorList>
    </citation>
    <scope>NUCLEOTIDE SEQUENCE [LARGE SCALE GENOMIC DNA]</scope>
    <source>
        <strain evidence="2 3">MHS-3</strain>
    </source>
</reference>
<comment type="caution">
    <text evidence="2">The sequence shown here is derived from an EMBL/GenBank/DDBJ whole genome shotgun (WGS) entry which is preliminary data.</text>
</comment>
<evidence type="ECO:0000313" key="2">
    <source>
        <dbReference type="EMBL" id="KCZ85218.1"/>
    </source>
</evidence>
<accession>A0A069E571</accession>
<organism evidence="2 3">
    <name type="scientific">Hyphomonas adhaerens MHS-3</name>
    <dbReference type="NCBI Taxonomy" id="1280949"/>
    <lineage>
        <taxon>Bacteria</taxon>
        <taxon>Pseudomonadati</taxon>
        <taxon>Pseudomonadota</taxon>
        <taxon>Alphaproteobacteria</taxon>
        <taxon>Hyphomonadales</taxon>
        <taxon>Hyphomonadaceae</taxon>
        <taxon>Hyphomonas</taxon>
    </lineage>
</organism>
<evidence type="ECO:0000313" key="3">
    <source>
        <dbReference type="Proteomes" id="UP000027446"/>
    </source>
</evidence>